<dbReference type="Gene3D" id="1.20.1070.10">
    <property type="entry name" value="Rhodopsin 7-helix transmembrane proteins"/>
    <property type="match status" value="1"/>
</dbReference>
<dbReference type="InterPro" id="IPR017452">
    <property type="entry name" value="GPCR_Rhodpsn_7TM"/>
</dbReference>
<organism evidence="7 8">
    <name type="scientific">Plectus sambesii</name>
    <dbReference type="NCBI Taxonomy" id="2011161"/>
    <lineage>
        <taxon>Eukaryota</taxon>
        <taxon>Metazoa</taxon>
        <taxon>Ecdysozoa</taxon>
        <taxon>Nematoda</taxon>
        <taxon>Chromadorea</taxon>
        <taxon>Plectida</taxon>
        <taxon>Plectina</taxon>
        <taxon>Plectoidea</taxon>
        <taxon>Plectidae</taxon>
        <taxon>Plectus</taxon>
    </lineage>
</organism>
<dbReference type="GO" id="GO:0004930">
    <property type="term" value="F:G protein-coupled receptor activity"/>
    <property type="evidence" value="ECO:0007669"/>
    <property type="project" value="InterPro"/>
</dbReference>
<accession>A0A914VV81</accession>
<evidence type="ECO:0000256" key="2">
    <source>
        <dbReference type="ARBA" id="ARBA00022692"/>
    </source>
</evidence>
<reference evidence="8" key="1">
    <citation type="submission" date="2022-11" db="UniProtKB">
        <authorList>
            <consortium name="WormBaseParasite"/>
        </authorList>
    </citation>
    <scope>IDENTIFICATION</scope>
</reference>
<dbReference type="InterPro" id="IPR000276">
    <property type="entry name" value="GPCR_Rhodpsn"/>
</dbReference>
<dbReference type="Proteomes" id="UP000887566">
    <property type="component" value="Unplaced"/>
</dbReference>
<dbReference type="PANTHER" id="PTHR47760">
    <property type="entry name" value="G-PROTEIN COUPLED RECEPTOR B0563.6-LIKE PROTEIN-RELATED"/>
    <property type="match status" value="1"/>
</dbReference>
<evidence type="ECO:0000256" key="4">
    <source>
        <dbReference type="ARBA" id="ARBA00023136"/>
    </source>
</evidence>
<feature type="transmembrane region" description="Helical" evidence="5">
    <location>
        <begin position="66"/>
        <end position="90"/>
    </location>
</feature>
<dbReference type="PROSITE" id="PS50262">
    <property type="entry name" value="G_PROTEIN_RECEP_F1_2"/>
    <property type="match status" value="1"/>
</dbReference>
<dbReference type="InterPro" id="IPR053093">
    <property type="entry name" value="GPCR-like"/>
</dbReference>
<evidence type="ECO:0000313" key="7">
    <source>
        <dbReference type="Proteomes" id="UP000887566"/>
    </source>
</evidence>
<keyword evidence="7" id="KW-1185">Reference proteome</keyword>
<comment type="subcellular location">
    <subcellularLocation>
        <location evidence="1">Membrane</location>
    </subcellularLocation>
</comment>
<dbReference type="AlphaFoldDB" id="A0A914VV81"/>
<evidence type="ECO:0000259" key="6">
    <source>
        <dbReference type="PROSITE" id="PS50262"/>
    </source>
</evidence>
<evidence type="ECO:0000256" key="5">
    <source>
        <dbReference type="SAM" id="Phobius"/>
    </source>
</evidence>
<dbReference type="WBParaSite" id="PSAMB.scaffold2535size22687.g18183.t1">
    <property type="protein sequence ID" value="PSAMB.scaffold2535size22687.g18183.t1"/>
    <property type="gene ID" value="PSAMB.scaffold2535size22687.g18183"/>
</dbReference>
<dbReference type="SUPFAM" id="SSF81321">
    <property type="entry name" value="Family A G protein-coupled receptor-like"/>
    <property type="match status" value="1"/>
</dbReference>
<feature type="transmembrane region" description="Helical" evidence="5">
    <location>
        <begin position="102"/>
        <end position="124"/>
    </location>
</feature>
<keyword evidence="2 5" id="KW-0812">Transmembrane</keyword>
<keyword evidence="4 5" id="KW-0472">Membrane</keyword>
<feature type="transmembrane region" description="Helical" evidence="5">
    <location>
        <begin position="187"/>
        <end position="207"/>
    </location>
</feature>
<feature type="transmembrane region" description="Helical" evidence="5">
    <location>
        <begin position="144"/>
        <end position="166"/>
    </location>
</feature>
<protein>
    <submittedName>
        <fullName evidence="8">G-protein coupled receptors family 1 profile domain-containing protein</fullName>
    </submittedName>
</protein>
<dbReference type="PANTHER" id="PTHR47760:SF4">
    <property type="entry name" value="G-PROTEIN COUPLED RECEPTORS FAMILY 1 PROFILE DOMAIN-CONTAINING PROTEIN"/>
    <property type="match status" value="1"/>
</dbReference>
<evidence type="ECO:0000256" key="1">
    <source>
        <dbReference type="ARBA" id="ARBA00004370"/>
    </source>
</evidence>
<dbReference type="CDD" id="cd14978">
    <property type="entry name" value="7tmA_FMRFamide_R-like"/>
    <property type="match status" value="1"/>
</dbReference>
<name>A0A914VV81_9BILA</name>
<feature type="transmembrane region" description="Helical" evidence="5">
    <location>
        <begin position="245"/>
        <end position="264"/>
    </location>
</feature>
<evidence type="ECO:0000313" key="8">
    <source>
        <dbReference type="WBParaSite" id="PSAMB.scaffold2535size22687.g18183.t1"/>
    </source>
</evidence>
<feature type="transmembrane region" description="Helical" evidence="5">
    <location>
        <begin position="302"/>
        <end position="322"/>
    </location>
</feature>
<feature type="domain" description="G-protein coupled receptors family 1 profile" evidence="6">
    <location>
        <begin position="82"/>
        <end position="359"/>
    </location>
</feature>
<proteinExistence type="predicted"/>
<dbReference type="Pfam" id="PF00001">
    <property type="entry name" value="7tm_1"/>
    <property type="match status" value="1"/>
</dbReference>
<dbReference type="GO" id="GO:0016020">
    <property type="term" value="C:membrane"/>
    <property type="evidence" value="ECO:0007669"/>
    <property type="project" value="UniProtKB-SubCell"/>
</dbReference>
<dbReference type="PROSITE" id="PS00237">
    <property type="entry name" value="G_PROTEIN_RECEP_F1_1"/>
    <property type="match status" value="1"/>
</dbReference>
<keyword evidence="3 5" id="KW-1133">Transmembrane helix</keyword>
<evidence type="ECO:0000256" key="3">
    <source>
        <dbReference type="ARBA" id="ARBA00022989"/>
    </source>
</evidence>
<sequence length="444" mass="50496">MGLPGFCFKPIGSSRRLLENSTNSSLLENIANDSLFENFTIISSLRNNSDAWRDYDEATLIEMKRMIYFVIVPIACLFGVCGNVLNLITLRNRVLQTVPFMYIRLVAIFDLIALSLIFISSLGVAKVMPYHPWLVVYQSHMELVLINTFLSASLYCALVLTVERYILVSRPHLRSTWDPKRLAQVKIACSFLLALLLHVPMSLLYSVGDDFDEPGKFVKVSSRRMLCNEPSATIFGYYNHGRECVRLTAVVIMSVVNGVIARKLQIAKRNRRRMTKKQQKARATTSNRKEMALLKSFTEKKLTVLMIAICIIYLIGNLPQAVNMVLHTDEMENKFSYQIFRAFGNVCEVLNHCLNFYVFCIASTEYSRAFLQNCMCMRSIIVRVPCCAKILYSRKPSSASEGTSLAFRTTDLLRFKNPDVSPPNSSIVFNDNTSLHGERDLVYL</sequence>